<accession>A0ABU7T7Z4</accession>
<proteinExistence type="predicted"/>
<feature type="transmembrane region" description="Helical" evidence="2">
    <location>
        <begin position="6"/>
        <end position="23"/>
    </location>
</feature>
<sequence>MTYPQLIPMAEAAAFTIGCAVIVSRRFDPQRVGAVLAALLFVVFLVFLVIWSIDSPPPSLADPSGIKGYTTERPSSGDL</sequence>
<feature type="transmembrane region" description="Helical" evidence="2">
    <location>
        <begin position="35"/>
        <end position="53"/>
    </location>
</feature>
<evidence type="ECO:0000313" key="3">
    <source>
        <dbReference type="EMBL" id="MEE7456655.1"/>
    </source>
</evidence>
<keyword evidence="2" id="KW-0812">Transmembrane</keyword>
<keyword evidence="2" id="KW-1133">Transmembrane helix</keyword>
<feature type="region of interest" description="Disordered" evidence="1">
    <location>
        <begin position="55"/>
        <end position="79"/>
    </location>
</feature>
<reference evidence="3 4" key="1">
    <citation type="journal article" date="2012" name="Genet. Mol. Biol.">
        <title>Analysis of 16S rRNA and mxaF genes revealing insights into Methylobacterium niche-specific plant association.</title>
        <authorList>
            <person name="Dourado M.N."/>
            <person name="Andreote F.D."/>
            <person name="Dini-Andreote F."/>
            <person name="Conti R."/>
            <person name="Araujo J.M."/>
            <person name="Araujo W.L."/>
        </authorList>
    </citation>
    <scope>NUCLEOTIDE SEQUENCE [LARGE SCALE GENOMIC DNA]</scope>
    <source>
        <strain evidence="3 4">SR1.6/4</strain>
    </source>
</reference>
<keyword evidence="4" id="KW-1185">Reference proteome</keyword>
<evidence type="ECO:0000256" key="2">
    <source>
        <dbReference type="SAM" id="Phobius"/>
    </source>
</evidence>
<name>A0ABU7T7Z4_9HYPH</name>
<evidence type="ECO:0000313" key="4">
    <source>
        <dbReference type="Proteomes" id="UP001349262"/>
    </source>
</evidence>
<protein>
    <submittedName>
        <fullName evidence="3">Uncharacterized protein</fullName>
    </submittedName>
</protein>
<dbReference type="EMBL" id="MLBY01000004">
    <property type="protein sequence ID" value="MEE7456655.1"/>
    <property type="molecule type" value="Genomic_DNA"/>
</dbReference>
<keyword evidence="2" id="KW-0472">Membrane</keyword>
<comment type="caution">
    <text evidence="3">The sequence shown here is derived from an EMBL/GenBank/DDBJ whole genome shotgun (WGS) entry which is preliminary data.</text>
</comment>
<gene>
    <name evidence="3" type="ORF">MRSR164_07655</name>
</gene>
<organism evidence="3 4">
    <name type="scientific">Methylobacterium radiotolerans</name>
    <dbReference type="NCBI Taxonomy" id="31998"/>
    <lineage>
        <taxon>Bacteria</taxon>
        <taxon>Pseudomonadati</taxon>
        <taxon>Pseudomonadota</taxon>
        <taxon>Alphaproteobacteria</taxon>
        <taxon>Hyphomicrobiales</taxon>
        <taxon>Methylobacteriaceae</taxon>
        <taxon>Methylobacterium</taxon>
    </lineage>
</organism>
<dbReference type="Proteomes" id="UP001349262">
    <property type="component" value="Unassembled WGS sequence"/>
</dbReference>
<evidence type="ECO:0000256" key="1">
    <source>
        <dbReference type="SAM" id="MobiDB-lite"/>
    </source>
</evidence>